<feature type="signal peptide" evidence="1">
    <location>
        <begin position="1"/>
        <end position="25"/>
    </location>
</feature>
<name>A0A087TZG9_STEMI</name>
<evidence type="ECO:0000313" key="3">
    <source>
        <dbReference type="Proteomes" id="UP000054359"/>
    </source>
</evidence>
<reference evidence="2 3" key="1">
    <citation type="submission" date="2013-11" db="EMBL/GenBank/DDBJ databases">
        <title>Genome sequencing of Stegodyphus mimosarum.</title>
        <authorList>
            <person name="Bechsgaard J."/>
        </authorList>
    </citation>
    <scope>NUCLEOTIDE SEQUENCE [LARGE SCALE GENOMIC DNA]</scope>
</reference>
<feature type="chain" id="PRO_5001830098" evidence="1">
    <location>
        <begin position="26"/>
        <end position="108"/>
    </location>
</feature>
<dbReference type="AlphaFoldDB" id="A0A087TZG9"/>
<evidence type="ECO:0000256" key="1">
    <source>
        <dbReference type="SAM" id="SignalP"/>
    </source>
</evidence>
<accession>A0A087TZG9</accession>
<dbReference type="Proteomes" id="UP000054359">
    <property type="component" value="Unassembled WGS sequence"/>
</dbReference>
<keyword evidence="1" id="KW-0732">Signal</keyword>
<keyword evidence="3" id="KW-1185">Reference proteome</keyword>
<dbReference type="PROSITE" id="PS51257">
    <property type="entry name" value="PROKAR_LIPOPROTEIN"/>
    <property type="match status" value="1"/>
</dbReference>
<gene>
    <name evidence="2" type="ORF">X975_15438</name>
</gene>
<sequence length="108" mass="11753">MASSQKIVFFTICLLLVSCGITVEAGQFMMDLFGGGRRKSSGALEALLAAGILAKLLHKHRSHGHHGHGHHGHVHGHVYAAPQVYEHPHALPYAPFDHGVFGHRYGLF</sequence>
<feature type="non-terminal residue" evidence="2">
    <location>
        <position position="108"/>
    </location>
</feature>
<organism evidence="2 3">
    <name type="scientific">Stegodyphus mimosarum</name>
    <name type="common">African social velvet spider</name>
    <dbReference type="NCBI Taxonomy" id="407821"/>
    <lineage>
        <taxon>Eukaryota</taxon>
        <taxon>Metazoa</taxon>
        <taxon>Ecdysozoa</taxon>
        <taxon>Arthropoda</taxon>
        <taxon>Chelicerata</taxon>
        <taxon>Arachnida</taxon>
        <taxon>Araneae</taxon>
        <taxon>Araneomorphae</taxon>
        <taxon>Entelegynae</taxon>
        <taxon>Eresoidea</taxon>
        <taxon>Eresidae</taxon>
        <taxon>Stegodyphus</taxon>
    </lineage>
</organism>
<proteinExistence type="predicted"/>
<dbReference type="EMBL" id="KK117455">
    <property type="protein sequence ID" value="KFM70508.1"/>
    <property type="molecule type" value="Genomic_DNA"/>
</dbReference>
<protein>
    <submittedName>
        <fullName evidence="2">Uncharacterized protein</fullName>
    </submittedName>
</protein>
<evidence type="ECO:0000313" key="2">
    <source>
        <dbReference type="EMBL" id="KFM70508.1"/>
    </source>
</evidence>